<dbReference type="PANTHER" id="PTHR34704:SF1">
    <property type="entry name" value="ATPASE"/>
    <property type="match status" value="1"/>
</dbReference>
<reference evidence="1" key="1">
    <citation type="journal article" date="2014" name="Front. Microbiol.">
        <title>High frequency of phylogenetically diverse reductive dehalogenase-homologous genes in deep subseafloor sedimentary metagenomes.</title>
        <authorList>
            <person name="Kawai M."/>
            <person name="Futagami T."/>
            <person name="Toyoda A."/>
            <person name="Takaki Y."/>
            <person name="Nishi S."/>
            <person name="Hori S."/>
            <person name="Arai W."/>
            <person name="Tsubouchi T."/>
            <person name="Morono Y."/>
            <person name="Uchiyama I."/>
            <person name="Ito T."/>
            <person name="Fujiyama A."/>
            <person name="Inagaki F."/>
            <person name="Takami H."/>
        </authorList>
    </citation>
    <scope>NUCLEOTIDE SEQUENCE</scope>
    <source>
        <strain evidence="1">Expedition CK06-06</strain>
    </source>
</reference>
<protein>
    <recommendedName>
        <fullName evidence="2">ATPase domain-containing protein</fullName>
    </recommendedName>
</protein>
<proteinExistence type="predicted"/>
<dbReference type="InterPro" id="IPR027417">
    <property type="entry name" value="P-loop_NTPase"/>
</dbReference>
<dbReference type="AlphaFoldDB" id="X0X3T5"/>
<accession>X0X3T5</accession>
<organism evidence="1">
    <name type="scientific">marine sediment metagenome</name>
    <dbReference type="NCBI Taxonomy" id="412755"/>
    <lineage>
        <taxon>unclassified sequences</taxon>
        <taxon>metagenomes</taxon>
        <taxon>ecological metagenomes</taxon>
    </lineage>
</organism>
<comment type="caution">
    <text evidence="1">The sequence shown here is derived from an EMBL/GenBank/DDBJ whole genome shotgun (WGS) entry which is preliminary data.</text>
</comment>
<dbReference type="EMBL" id="BARS01049163">
    <property type="protein sequence ID" value="GAG30062.1"/>
    <property type="molecule type" value="Genomic_DNA"/>
</dbReference>
<feature type="non-terminal residue" evidence="1">
    <location>
        <position position="113"/>
    </location>
</feature>
<gene>
    <name evidence="1" type="ORF">S01H1_73565</name>
</gene>
<dbReference type="Gene3D" id="3.40.50.300">
    <property type="entry name" value="P-loop containing nucleotide triphosphate hydrolases"/>
    <property type="match status" value="1"/>
</dbReference>
<dbReference type="SUPFAM" id="SSF52540">
    <property type="entry name" value="P-loop containing nucleoside triphosphate hydrolases"/>
    <property type="match status" value="1"/>
</dbReference>
<evidence type="ECO:0008006" key="2">
    <source>
        <dbReference type="Google" id="ProtNLM"/>
    </source>
</evidence>
<sequence length="113" mass="13049">MELSLAKIKKIGNIMNEEIIGRADEKKKLAKIMNSKDAEFLAVYGRRRVGKTFLVRHFFKGKGVYFELAGEKDSAYKVQLINFYRSVQETFKPDLPIKIPATWKEAFSILTVF</sequence>
<evidence type="ECO:0000313" key="1">
    <source>
        <dbReference type="EMBL" id="GAG30062.1"/>
    </source>
</evidence>
<dbReference type="PANTHER" id="PTHR34704">
    <property type="entry name" value="ATPASE"/>
    <property type="match status" value="1"/>
</dbReference>
<name>X0X3T5_9ZZZZ</name>